<feature type="transmembrane region" description="Helical" evidence="3">
    <location>
        <begin position="53"/>
        <end position="74"/>
    </location>
</feature>
<evidence type="ECO:0000313" key="6">
    <source>
        <dbReference type="Proteomes" id="UP000449710"/>
    </source>
</evidence>
<feature type="domain" description="Cell envelope-related transcriptional attenuator" evidence="4">
    <location>
        <begin position="165"/>
        <end position="307"/>
    </location>
</feature>
<dbReference type="EMBL" id="SUMG01000013">
    <property type="protein sequence ID" value="NBG88895.1"/>
    <property type="molecule type" value="Genomic_DNA"/>
</dbReference>
<dbReference type="PANTHER" id="PTHR33392">
    <property type="entry name" value="POLYISOPRENYL-TEICHOIC ACID--PEPTIDOGLYCAN TEICHOIC ACID TRANSFERASE TAGU"/>
    <property type="match status" value="1"/>
</dbReference>
<organism evidence="5 6">
    <name type="scientific">Isachenkonia alkalipeptolytica</name>
    <dbReference type="NCBI Taxonomy" id="2565777"/>
    <lineage>
        <taxon>Bacteria</taxon>
        <taxon>Bacillati</taxon>
        <taxon>Bacillota</taxon>
        <taxon>Clostridia</taxon>
        <taxon>Eubacteriales</taxon>
        <taxon>Clostridiaceae</taxon>
        <taxon>Isachenkonia</taxon>
    </lineage>
</organism>
<dbReference type="NCBIfam" id="TIGR00350">
    <property type="entry name" value="lytR_cpsA_psr"/>
    <property type="match status" value="1"/>
</dbReference>
<keyword evidence="6" id="KW-1185">Reference proteome</keyword>
<dbReference type="InterPro" id="IPR050922">
    <property type="entry name" value="LytR/CpsA/Psr_CW_biosynth"/>
</dbReference>
<accession>A0AA43XMY6</accession>
<feature type="region of interest" description="Disordered" evidence="2">
    <location>
        <begin position="96"/>
        <end position="118"/>
    </location>
</feature>
<dbReference type="Gene3D" id="3.40.630.190">
    <property type="entry name" value="LCP protein"/>
    <property type="match status" value="1"/>
</dbReference>
<protein>
    <submittedName>
        <fullName evidence="5">LytR family transcriptional regulator</fullName>
    </submittedName>
</protein>
<proteinExistence type="inferred from homology"/>
<evidence type="ECO:0000313" key="5">
    <source>
        <dbReference type="EMBL" id="NBG88895.1"/>
    </source>
</evidence>
<evidence type="ECO:0000259" key="4">
    <source>
        <dbReference type="Pfam" id="PF03816"/>
    </source>
</evidence>
<dbReference type="PANTHER" id="PTHR33392:SF6">
    <property type="entry name" value="POLYISOPRENYL-TEICHOIC ACID--PEPTIDOGLYCAN TEICHOIC ACID TRANSFERASE TAGU"/>
    <property type="match status" value="1"/>
</dbReference>
<evidence type="ECO:0000256" key="2">
    <source>
        <dbReference type="SAM" id="MobiDB-lite"/>
    </source>
</evidence>
<reference evidence="5 6" key="1">
    <citation type="submission" date="2019-04" db="EMBL/GenBank/DDBJ databases">
        <title>Isachenkonia alkalipeptolytica gen. nov. sp. nov. a new anaerobic, alkiliphilic organothrophic bacterium capable to reduce synthesized ferrihydrite isolated from a soda lake.</title>
        <authorList>
            <person name="Toshchakov S.V."/>
            <person name="Zavarzina D.G."/>
            <person name="Zhilina T.N."/>
            <person name="Kostrikina N.A."/>
            <person name="Kublanov I.V."/>
        </authorList>
    </citation>
    <scope>NUCLEOTIDE SEQUENCE [LARGE SCALE GENOMIC DNA]</scope>
    <source>
        <strain evidence="5 6">Z-1701</strain>
    </source>
</reference>
<dbReference type="Proteomes" id="UP000449710">
    <property type="component" value="Unassembled WGS sequence"/>
</dbReference>
<evidence type="ECO:0000256" key="1">
    <source>
        <dbReference type="ARBA" id="ARBA00006068"/>
    </source>
</evidence>
<dbReference type="InterPro" id="IPR004474">
    <property type="entry name" value="LytR_CpsA_psr"/>
</dbReference>
<gene>
    <name evidence="5" type="ORF">ISALK_10320</name>
</gene>
<keyword evidence="3" id="KW-0472">Membrane</keyword>
<dbReference type="Pfam" id="PF03816">
    <property type="entry name" value="LytR_cpsA_psr"/>
    <property type="match status" value="1"/>
</dbReference>
<name>A0AA43XMY6_9CLOT</name>
<comment type="caution">
    <text evidence="5">The sequence shown here is derived from an EMBL/GenBank/DDBJ whole genome shotgun (WGS) entry which is preliminary data.</text>
</comment>
<sequence length="387" mass="44580">MNRIYPFVPPIEAAVQLTTPDCQIIIIIYQTPLQGGTLLPRKKRKSISRRKKMIRRILVIVGLIVAIPILVYGARIYNLYNTVHQSLDDEEFEAYEPEETKVDEDSDDDYEEDVDAESMPEDEVEAMKFVDDPFYEAERSEPNPDHLNFLLMGVDDNHHRSSTLSDTIMVIHFNTKTEEAAILSIPRDTFVRIPDRGYDKINHSSAFGGTRLLKETTERYLDIHIDHYIRLDMVGLRASIDSIGGIQIDVPYRMVQHDGKHLFDPGPQHMTGRDVFHYVSARKLIEGEGSDFGRIKRQQQVVMELLRIIREDLSLNQTLNLMEDVSPYMRMDIGPGLVANHWNAFNRLNLNAIEIETLSGDSIMHQGVYYYRVPIEDARETMKSLTQ</sequence>
<keyword evidence="3" id="KW-1133">Transmembrane helix</keyword>
<dbReference type="AlphaFoldDB" id="A0AA43XMY6"/>
<comment type="similarity">
    <text evidence="1">Belongs to the LytR/CpsA/Psr (LCP) family.</text>
</comment>
<keyword evidence="3" id="KW-0812">Transmembrane</keyword>
<evidence type="ECO:0000256" key="3">
    <source>
        <dbReference type="SAM" id="Phobius"/>
    </source>
</evidence>